<dbReference type="InterPro" id="IPR036086">
    <property type="entry name" value="ParB/Sulfiredoxin_sf"/>
</dbReference>
<dbReference type="GO" id="GO:0005694">
    <property type="term" value="C:chromosome"/>
    <property type="evidence" value="ECO:0007669"/>
    <property type="project" value="TreeGrafter"/>
</dbReference>
<dbReference type="InterPro" id="IPR036388">
    <property type="entry name" value="WH-like_DNA-bd_sf"/>
</dbReference>
<dbReference type="Gene3D" id="3.90.1530.10">
    <property type="entry name" value="Conserved hypothetical protein from pyrococcus furiosus pfu- 392566-001, ParB domain"/>
    <property type="match status" value="1"/>
</dbReference>
<dbReference type="InterPro" id="IPR022304">
    <property type="entry name" value="ICE_PFGI_1_ParB"/>
</dbReference>
<keyword evidence="3" id="KW-1185">Reference proteome</keyword>
<dbReference type="EMBL" id="FOPY01000027">
    <property type="protein sequence ID" value="SFI19093.1"/>
    <property type="molecule type" value="Genomic_DNA"/>
</dbReference>
<evidence type="ECO:0000313" key="2">
    <source>
        <dbReference type="EMBL" id="SFI19093.1"/>
    </source>
</evidence>
<reference evidence="2 3" key="1">
    <citation type="submission" date="2016-10" db="EMBL/GenBank/DDBJ databases">
        <authorList>
            <person name="de Groot N.N."/>
        </authorList>
    </citation>
    <scope>NUCLEOTIDE SEQUENCE [LARGE SCALE GENOMIC DNA]</scope>
    <source>
        <strain evidence="2 3">CGMCC 1.6848</strain>
    </source>
</reference>
<feature type="region of interest" description="Disordered" evidence="1">
    <location>
        <begin position="442"/>
        <end position="467"/>
    </location>
</feature>
<dbReference type="Proteomes" id="UP000199040">
    <property type="component" value="Unassembled WGS sequence"/>
</dbReference>
<dbReference type="PANTHER" id="PTHR33375">
    <property type="entry name" value="CHROMOSOME-PARTITIONING PROTEIN PARB-RELATED"/>
    <property type="match status" value="1"/>
</dbReference>
<feature type="compositionally biased region" description="Polar residues" evidence="1">
    <location>
        <begin position="1"/>
        <end position="10"/>
    </location>
</feature>
<evidence type="ECO:0000256" key="1">
    <source>
        <dbReference type="SAM" id="MobiDB-lite"/>
    </source>
</evidence>
<dbReference type="Gene3D" id="1.10.10.10">
    <property type="entry name" value="Winged helix-like DNA-binding domain superfamily/Winged helix DNA-binding domain"/>
    <property type="match status" value="1"/>
</dbReference>
<dbReference type="PANTHER" id="PTHR33375:SF1">
    <property type="entry name" value="CHROMOSOME-PARTITIONING PROTEIN PARB-RELATED"/>
    <property type="match status" value="1"/>
</dbReference>
<feature type="region of interest" description="Disordered" evidence="1">
    <location>
        <begin position="339"/>
        <end position="425"/>
    </location>
</feature>
<name>A0A1I3G6K9_9GAMM</name>
<gene>
    <name evidence="2" type="ORF">SAMN04487959_1274</name>
</gene>
<dbReference type="InterPro" id="IPR050336">
    <property type="entry name" value="Chromosome_partition/occlusion"/>
</dbReference>
<dbReference type="STRING" id="442341.SAMN04487959_1274"/>
<dbReference type="NCBIfam" id="TIGR03764">
    <property type="entry name" value="ICE_PFGI_1_parB"/>
    <property type="match status" value="1"/>
</dbReference>
<dbReference type="SUPFAM" id="SSF110849">
    <property type="entry name" value="ParB/Sulfiredoxin"/>
    <property type="match status" value="1"/>
</dbReference>
<dbReference type="GO" id="GO:0007059">
    <property type="term" value="P:chromosome segregation"/>
    <property type="evidence" value="ECO:0007669"/>
    <property type="project" value="TreeGrafter"/>
</dbReference>
<accession>A0A1I3G6K9</accession>
<feature type="compositionally biased region" description="Polar residues" evidence="1">
    <location>
        <begin position="355"/>
        <end position="381"/>
    </location>
</feature>
<feature type="compositionally biased region" description="Polar residues" evidence="1">
    <location>
        <begin position="444"/>
        <end position="464"/>
    </location>
</feature>
<proteinExistence type="predicted"/>
<feature type="compositionally biased region" description="Polar residues" evidence="1">
    <location>
        <begin position="397"/>
        <end position="409"/>
    </location>
</feature>
<organism evidence="2 3">
    <name type="scientific">Modicisalibacter xianhensis</name>
    <dbReference type="NCBI Taxonomy" id="442341"/>
    <lineage>
        <taxon>Bacteria</taxon>
        <taxon>Pseudomonadati</taxon>
        <taxon>Pseudomonadota</taxon>
        <taxon>Gammaproteobacteria</taxon>
        <taxon>Oceanospirillales</taxon>
        <taxon>Halomonadaceae</taxon>
        <taxon>Modicisalibacter</taxon>
    </lineage>
</organism>
<sequence length="684" mass="77492">MSKHSVTPNEITAKLTQPGPKLNTKPADRLPAPTTEMSMSLTLDHLRPYDRNPRTQHNPKYEEIKASIRAVGLKQKLTVTQRPGDDRYMISDGGNTRLKILKELHEETGEERFYYQDCHFIPWQGEINVLAGHLAENDNRGQLSWIERARGVYEAKRMIEEEEKKAISQRELTKRLQALGYTINQSHISRMLYTIEHFLPTLPLSLDSGMGRPQIEKLISYRQFCEECWERCRAYWEAHADDLGEGEPWATSVVDGDFAQAWHEEMAQLDYEGQTEFRWNLVEDRLKGMLHDQTGLHFNPIDMAWKNWFTVRKYARAASDEEKADIWTTVDSELERLRQPQERHFYPPQEESVGKGSQRTSSGSNALLSQRNAGQARNISLSEKCHGGDLDDLTFEDGQTNLSPTSPTQPRERSVPTPGGIDESPEMKAMRAQLEQLEQRNAELETQSQQTAVAPQPFSTSDSGSGEWGELLDTDGVMQEHNPQPTRSLVEQETLIDDLTLSPYEESEGHRQLRHWQAREHGEEAVDFEAAALKSVPLMSGGPVAPITDLWHVPAWRRNPRDLRMQIGEVIQALAGWAEIEASGTSKTIRLNAREGLGYELGPLGDNPGRRAQLIWQLLAGLQGDIDPMLPAEVSLFGELIGSHSTGSDVRLPDGLFIRVFWLARLIRVLREAEAFDDAGREPV</sequence>
<dbReference type="AlphaFoldDB" id="A0A1I3G6K9"/>
<protein>
    <submittedName>
        <fullName evidence="2">Integrating conjugative element, PFGI_1 class, ParB family protein</fullName>
    </submittedName>
</protein>
<dbReference type="RefSeq" id="WP_092850392.1">
    <property type="nucleotide sequence ID" value="NZ_FOPY01000027.1"/>
</dbReference>
<evidence type="ECO:0000313" key="3">
    <source>
        <dbReference type="Proteomes" id="UP000199040"/>
    </source>
</evidence>
<feature type="region of interest" description="Disordered" evidence="1">
    <location>
        <begin position="1"/>
        <end position="34"/>
    </location>
</feature>